<dbReference type="InterPro" id="IPR005754">
    <property type="entry name" value="Sortase"/>
</dbReference>
<keyword evidence="1" id="KW-0378">Hydrolase</keyword>
<dbReference type="NCBIfam" id="NF033745">
    <property type="entry name" value="class_C_sortase"/>
    <property type="match status" value="1"/>
</dbReference>
<dbReference type="Gene3D" id="2.40.260.10">
    <property type="entry name" value="Sortase"/>
    <property type="match status" value="1"/>
</dbReference>
<dbReference type="NCBIfam" id="TIGR01076">
    <property type="entry name" value="sortase_fam"/>
    <property type="match status" value="1"/>
</dbReference>
<protein>
    <submittedName>
        <fullName evidence="2">Sortase</fullName>
    </submittedName>
</protein>
<accession>A0A422LGL6</accession>
<proteinExistence type="predicted"/>
<dbReference type="Proteomes" id="UP000285532">
    <property type="component" value="Unassembled WGS sequence"/>
</dbReference>
<dbReference type="Pfam" id="PF04203">
    <property type="entry name" value="Sortase"/>
    <property type="match status" value="1"/>
</dbReference>
<organism evidence="2 3">
    <name type="scientific">Lacticaseibacillus paracasei</name>
    <name type="common">Lactobacillus paracasei</name>
    <dbReference type="NCBI Taxonomy" id="1597"/>
    <lineage>
        <taxon>Bacteria</taxon>
        <taxon>Bacillati</taxon>
        <taxon>Bacillota</taxon>
        <taxon>Bacilli</taxon>
        <taxon>Lactobacillales</taxon>
        <taxon>Lactobacillaceae</taxon>
        <taxon>Lacticaseibacillus</taxon>
    </lineage>
</organism>
<gene>
    <name evidence="2" type="ORF">FAM18172_00354</name>
</gene>
<dbReference type="CDD" id="cd05827">
    <property type="entry name" value="Sortase_C"/>
    <property type="match status" value="1"/>
</dbReference>
<evidence type="ECO:0000313" key="3">
    <source>
        <dbReference type="Proteomes" id="UP000285532"/>
    </source>
</evidence>
<evidence type="ECO:0000256" key="1">
    <source>
        <dbReference type="ARBA" id="ARBA00022801"/>
    </source>
</evidence>
<reference evidence="2 3" key="1">
    <citation type="journal article" date="2018" name="Front. Microbiol.">
        <title>Conversion of Methionine to Cysteine in Lactobacillus paracasei Depends on the Highly Mobile cysK-ctl-cysE Gene Cluster.</title>
        <authorList>
            <person name="Wuthrich D."/>
            <person name="Irmler S."/>
            <person name="Berthoud H."/>
            <person name="Guggenbuhl B."/>
            <person name="Eugster E."/>
            <person name="Bruggmann R."/>
        </authorList>
    </citation>
    <scope>NUCLEOTIDE SEQUENCE [LARGE SCALE GENOMIC DNA]</scope>
    <source>
        <strain evidence="2 3">FAM18172</strain>
    </source>
</reference>
<dbReference type="GO" id="GO:0016787">
    <property type="term" value="F:hydrolase activity"/>
    <property type="evidence" value="ECO:0007669"/>
    <property type="project" value="UniProtKB-KW"/>
</dbReference>
<sequence>MTKRTRRPLGLIDIVIGCLLLAGFGVLCYPFASDAYVSYQNQQVIDRYRQQEARKNQMVLRREYNDYQQKNKQLAASQQVPGVASFNHAVNDQGTAKTAAKRNQQILTRQTVAQLTIPKIGLSLPVFDHTSDWLLQFGACLLDGTSYPTGGKNTHAVISAHRGVPNAELFNRVPALKKGDKFFISIGNHKLAYQVFKRQVIEPSDTRQLRIVPGQDLVTLMTCTPYMINSHRLLITGRRIPYVKADDEASSWAVWWNKLKLIVALLGAVIILGVIGFVMRSLMLGRKHYLLEVPAEATQVVVKRGRHIHSFKSDQTGVTDISLPGNHYRVVIVTPLGQTKYKAYVKKVRDKSFQLKEDH</sequence>
<dbReference type="SUPFAM" id="SSF63817">
    <property type="entry name" value="Sortase"/>
    <property type="match status" value="1"/>
</dbReference>
<dbReference type="RefSeq" id="WP_047678697.1">
    <property type="nucleotide sequence ID" value="NZ_CP162492.1"/>
</dbReference>
<evidence type="ECO:0000313" key="2">
    <source>
        <dbReference type="EMBL" id="RND88784.1"/>
    </source>
</evidence>
<comment type="caution">
    <text evidence="2">The sequence shown here is derived from an EMBL/GenBank/DDBJ whole genome shotgun (WGS) entry which is preliminary data.</text>
</comment>
<dbReference type="InterPro" id="IPR023365">
    <property type="entry name" value="Sortase_dom-sf"/>
</dbReference>
<dbReference type="InterPro" id="IPR042002">
    <property type="entry name" value="Sortase_C"/>
</dbReference>
<name>A0A422LGL6_LACPA</name>
<dbReference type="AlphaFoldDB" id="A0A422LGL6"/>
<dbReference type="EMBL" id="LKFU01000020">
    <property type="protein sequence ID" value="RND88784.1"/>
    <property type="molecule type" value="Genomic_DNA"/>
</dbReference>